<organism evidence="2 3">
    <name type="scientific">Eumeta variegata</name>
    <name type="common">Bagworm moth</name>
    <name type="synonym">Eumeta japonica</name>
    <dbReference type="NCBI Taxonomy" id="151549"/>
    <lineage>
        <taxon>Eukaryota</taxon>
        <taxon>Metazoa</taxon>
        <taxon>Ecdysozoa</taxon>
        <taxon>Arthropoda</taxon>
        <taxon>Hexapoda</taxon>
        <taxon>Insecta</taxon>
        <taxon>Pterygota</taxon>
        <taxon>Neoptera</taxon>
        <taxon>Endopterygota</taxon>
        <taxon>Lepidoptera</taxon>
        <taxon>Glossata</taxon>
        <taxon>Ditrysia</taxon>
        <taxon>Tineoidea</taxon>
        <taxon>Psychidae</taxon>
        <taxon>Oiketicinae</taxon>
        <taxon>Eumeta</taxon>
    </lineage>
</organism>
<evidence type="ECO:0000313" key="3">
    <source>
        <dbReference type="Proteomes" id="UP000299102"/>
    </source>
</evidence>
<dbReference type="Proteomes" id="UP000299102">
    <property type="component" value="Unassembled WGS sequence"/>
</dbReference>
<dbReference type="SMART" id="SM00718">
    <property type="entry name" value="DM4_12"/>
    <property type="match status" value="1"/>
</dbReference>
<gene>
    <name evidence="2" type="ORF">EVAR_91388_1</name>
</gene>
<dbReference type="Pfam" id="PF07841">
    <property type="entry name" value="DM4_12"/>
    <property type="match status" value="1"/>
</dbReference>
<feature type="region of interest" description="Disordered" evidence="1">
    <location>
        <begin position="100"/>
        <end position="122"/>
    </location>
</feature>
<dbReference type="OrthoDB" id="7526931at2759"/>
<evidence type="ECO:0000256" key="1">
    <source>
        <dbReference type="SAM" id="MobiDB-lite"/>
    </source>
</evidence>
<dbReference type="InterPro" id="IPR006631">
    <property type="entry name" value="DM4_12"/>
</dbReference>
<dbReference type="EMBL" id="BGZK01000786">
    <property type="protein sequence ID" value="GBP60353.1"/>
    <property type="molecule type" value="Genomic_DNA"/>
</dbReference>
<feature type="compositionally biased region" description="Low complexity" evidence="1">
    <location>
        <begin position="109"/>
        <end position="121"/>
    </location>
</feature>
<comment type="caution">
    <text evidence="2">The sequence shown here is derived from an EMBL/GenBank/DDBJ whole genome shotgun (WGS) entry which is preliminary data.</text>
</comment>
<reference evidence="2 3" key="1">
    <citation type="journal article" date="2019" name="Commun. Biol.">
        <title>The bagworm genome reveals a unique fibroin gene that provides high tensile strength.</title>
        <authorList>
            <person name="Kono N."/>
            <person name="Nakamura H."/>
            <person name="Ohtoshi R."/>
            <person name="Tomita M."/>
            <person name="Numata K."/>
            <person name="Arakawa K."/>
        </authorList>
    </citation>
    <scope>NUCLEOTIDE SEQUENCE [LARGE SCALE GENOMIC DNA]</scope>
</reference>
<accession>A0A4C1XAY2</accession>
<evidence type="ECO:0000313" key="2">
    <source>
        <dbReference type="EMBL" id="GBP60353.1"/>
    </source>
</evidence>
<protein>
    <submittedName>
        <fullName evidence="2">Uncharacterized protein</fullName>
    </submittedName>
</protein>
<proteinExistence type="predicted"/>
<keyword evidence="3" id="KW-1185">Reference proteome</keyword>
<dbReference type="AlphaFoldDB" id="A0A4C1XAY2"/>
<name>A0A4C1XAY2_EUMVA</name>
<sequence>MVPWNQIFAQALGFRMNFDEPPNSFHPYHHIHRRTVYDRVQMLLDKNDLNGFDCIRRAICEVEAMQVPRGIYYKILKIIFRQNLGSEIDRNLISGGMRVGGGAARRRSVQPPSRPARSPSSTSLCTLISDHRAALRRRDVIDLD</sequence>